<feature type="region of interest" description="Disordered" evidence="6">
    <location>
        <begin position="237"/>
        <end position="261"/>
    </location>
</feature>
<comment type="caution">
    <text evidence="8">The sequence shown here is derived from an EMBL/GenBank/DDBJ whole genome shotgun (WGS) entry which is preliminary data.</text>
</comment>
<dbReference type="OrthoDB" id="410307at2759"/>
<dbReference type="Gene3D" id="4.10.1000.10">
    <property type="entry name" value="Zinc finger, CCCH-type"/>
    <property type="match status" value="2"/>
</dbReference>
<keyword evidence="4 5" id="KW-0862">Zinc</keyword>
<evidence type="ECO:0000313" key="9">
    <source>
        <dbReference type="Proteomes" id="UP000593567"/>
    </source>
</evidence>
<gene>
    <name evidence="8" type="ORF">EB796_010119</name>
</gene>
<feature type="compositionally biased region" description="Low complexity" evidence="6">
    <location>
        <begin position="239"/>
        <end position="256"/>
    </location>
</feature>
<feature type="domain" description="C3H1-type" evidence="7">
    <location>
        <begin position="142"/>
        <end position="170"/>
    </location>
</feature>
<evidence type="ECO:0000256" key="4">
    <source>
        <dbReference type="ARBA" id="ARBA00022833"/>
    </source>
</evidence>
<evidence type="ECO:0000256" key="3">
    <source>
        <dbReference type="ARBA" id="ARBA00022771"/>
    </source>
</evidence>
<dbReference type="InterPro" id="IPR000571">
    <property type="entry name" value="Znf_CCCH"/>
</dbReference>
<dbReference type="EMBL" id="VXIV02001588">
    <property type="protein sequence ID" value="KAF6031569.1"/>
    <property type="molecule type" value="Genomic_DNA"/>
</dbReference>
<dbReference type="InterPro" id="IPR045877">
    <property type="entry name" value="ZFP36-like"/>
</dbReference>
<evidence type="ECO:0000256" key="5">
    <source>
        <dbReference type="PROSITE-ProRule" id="PRU00723"/>
    </source>
</evidence>
<organism evidence="8 9">
    <name type="scientific">Bugula neritina</name>
    <name type="common">Brown bryozoan</name>
    <name type="synonym">Sertularia neritina</name>
    <dbReference type="NCBI Taxonomy" id="10212"/>
    <lineage>
        <taxon>Eukaryota</taxon>
        <taxon>Metazoa</taxon>
        <taxon>Spiralia</taxon>
        <taxon>Lophotrochozoa</taxon>
        <taxon>Bryozoa</taxon>
        <taxon>Gymnolaemata</taxon>
        <taxon>Cheilostomatida</taxon>
        <taxon>Flustrina</taxon>
        <taxon>Buguloidea</taxon>
        <taxon>Bugulidae</taxon>
        <taxon>Bugula</taxon>
    </lineage>
</organism>
<name>A0A7J7JYT8_BUGNE</name>
<feature type="compositionally biased region" description="Polar residues" evidence="6">
    <location>
        <begin position="115"/>
        <end position="124"/>
    </location>
</feature>
<feature type="region of interest" description="Disordered" evidence="6">
    <location>
        <begin position="94"/>
        <end position="128"/>
    </location>
</feature>
<dbReference type="Pfam" id="PF00642">
    <property type="entry name" value="zf-CCCH"/>
    <property type="match status" value="2"/>
</dbReference>
<feature type="compositionally biased region" description="Polar residues" evidence="6">
    <location>
        <begin position="213"/>
        <end position="229"/>
    </location>
</feature>
<evidence type="ECO:0000256" key="1">
    <source>
        <dbReference type="ARBA" id="ARBA00022723"/>
    </source>
</evidence>
<dbReference type="InterPro" id="IPR036855">
    <property type="entry name" value="Znf_CCCH_sf"/>
</dbReference>
<evidence type="ECO:0000313" key="8">
    <source>
        <dbReference type="EMBL" id="KAF6031569.1"/>
    </source>
</evidence>
<protein>
    <recommendedName>
        <fullName evidence="7">C3H1-type domain-containing protein</fullName>
    </recommendedName>
</protein>
<dbReference type="SMART" id="SM00356">
    <property type="entry name" value="ZnF_C3H1"/>
    <property type="match status" value="2"/>
</dbReference>
<keyword evidence="9" id="KW-1185">Reference proteome</keyword>
<keyword evidence="1 5" id="KW-0479">Metal-binding</keyword>
<reference evidence="8" key="1">
    <citation type="submission" date="2020-06" db="EMBL/GenBank/DDBJ databases">
        <title>Draft genome of Bugula neritina, a colonial animal packing powerful symbionts and potential medicines.</title>
        <authorList>
            <person name="Rayko M."/>
        </authorList>
    </citation>
    <scope>NUCLEOTIDE SEQUENCE [LARGE SCALE GENOMIC DNA]</scope>
    <source>
        <strain evidence="8">Kwan_BN1</strain>
    </source>
</reference>
<feature type="domain" description="C3H1-type" evidence="7">
    <location>
        <begin position="180"/>
        <end position="208"/>
    </location>
</feature>
<sequence>MWDILSMEYYNYNESFGENPSHHLSLIKQRRMSNPVSYRHPGHLPCHTASRRYSMQWDETSYFSKYNEKIAASWYPSPYKSPLKNVLSAPSSHSFSKHSCPMQQPPPHAMPGQHSYAQQNSPRSFGSPEIAQPMEAAVERSRYKTELCRSYEETGQCKYNAKCQFAHGEEELRPVKRHPKYKTEKCKPFHATAICNYGAKCTFIHDERELCESSPQKSAASTPVKQSSMKLPITAPLTITSSGESPDSSITSGSPSQNTPVLSEENFVARLSPTPSFGSDAASHASTYSPPPSPKCELHFNASSPLDMGLDVTLFSKLCL</sequence>
<dbReference type="SUPFAM" id="SSF90229">
    <property type="entry name" value="CCCH zinc finger"/>
    <property type="match status" value="2"/>
</dbReference>
<dbReference type="Proteomes" id="UP000593567">
    <property type="component" value="Unassembled WGS sequence"/>
</dbReference>
<feature type="zinc finger region" description="C3H1-type" evidence="5">
    <location>
        <begin position="180"/>
        <end position="208"/>
    </location>
</feature>
<dbReference type="FunFam" id="4.10.1000.10:FF:000001">
    <property type="entry name" value="zinc finger CCCH domain-containing protein 15-like"/>
    <property type="match status" value="1"/>
</dbReference>
<feature type="zinc finger region" description="C3H1-type" evidence="5">
    <location>
        <begin position="142"/>
        <end position="170"/>
    </location>
</feature>
<evidence type="ECO:0000256" key="6">
    <source>
        <dbReference type="SAM" id="MobiDB-lite"/>
    </source>
</evidence>
<evidence type="ECO:0000256" key="2">
    <source>
        <dbReference type="ARBA" id="ARBA00022737"/>
    </source>
</evidence>
<dbReference type="PANTHER" id="PTHR12547">
    <property type="entry name" value="CCCH ZINC FINGER/TIS11-RELATED"/>
    <property type="match status" value="1"/>
</dbReference>
<proteinExistence type="predicted"/>
<dbReference type="PANTHER" id="PTHR12547:SF18">
    <property type="entry name" value="PROTEIN TIS11"/>
    <property type="match status" value="1"/>
</dbReference>
<dbReference type="AlphaFoldDB" id="A0A7J7JYT8"/>
<feature type="region of interest" description="Disordered" evidence="6">
    <location>
        <begin position="213"/>
        <end position="232"/>
    </location>
</feature>
<evidence type="ECO:0000259" key="7">
    <source>
        <dbReference type="PROSITE" id="PS50103"/>
    </source>
</evidence>
<dbReference type="GO" id="GO:0008270">
    <property type="term" value="F:zinc ion binding"/>
    <property type="evidence" value="ECO:0007669"/>
    <property type="project" value="UniProtKB-KW"/>
</dbReference>
<dbReference type="GO" id="GO:0003729">
    <property type="term" value="F:mRNA binding"/>
    <property type="evidence" value="ECO:0007669"/>
    <property type="project" value="InterPro"/>
</dbReference>
<accession>A0A7J7JYT8</accession>
<dbReference type="PROSITE" id="PS50103">
    <property type="entry name" value="ZF_C3H1"/>
    <property type="match status" value="2"/>
</dbReference>
<keyword evidence="2" id="KW-0677">Repeat</keyword>
<keyword evidence="3 5" id="KW-0863">Zinc-finger</keyword>